<dbReference type="SUPFAM" id="SSF51735">
    <property type="entry name" value="NAD(P)-binding Rossmann-fold domains"/>
    <property type="match status" value="1"/>
</dbReference>
<feature type="domain" description="GFO/IDH/MocA-like oxidoreductase" evidence="3">
    <location>
        <begin position="133"/>
        <end position="242"/>
    </location>
</feature>
<dbReference type="Proteomes" id="UP001565474">
    <property type="component" value="Unassembled WGS sequence"/>
</dbReference>
<feature type="domain" description="Gfo/Idh/MocA-like oxidoreductase N-terminal" evidence="2">
    <location>
        <begin position="7"/>
        <end position="125"/>
    </location>
</feature>
<dbReference type="PANTHER" id="PTHR43377">
    <property type="entry name" value="BILIVERDIN REDUCTASE A"/>
    <property type="match status" value="1"/>
</dbReference>
<feature type="transmembrane region" description="Helical" evidence="1">
    <location>
        <begin position="812"/>
        <end position="832"/>
    </location>
</feature>
<comment type="caution">
    <text evidence="4">The sequence shown here is derived from an EMBL/GenBank/DDBJ whole genome shotgun (WGS) entry which is preliminary data.</text>
</comment>
<feature type="transmembrane region" description="Helical" evidence="1">
    <location>
        <begin position="782"/>
        <end position="806"/>
    </location>
</feature>
<proteinExistence type="predicted"/>
<dbReference type="Gene3D" id="3.30.360.10">
    <property type="entry name" value="Dihydrodipicolinate Reductase, domain 2"/>
    <property type="match status" value="1"/>
</dbReference>
<evidence type="ECO:0000259" key="2">
    <source>
        <dbReference type="Pfam" id="PF01408"/>
    </source>
</evidence>
<keyword evidence="1" id="KW-0812">Transmembrane</keyword>
<protein>
    <submittedName>
        <fullName evidence="4">Dehydrogenase/O-antigen/teichoic acid export membrane protein</fullName>
    </submittedName>
</protein>
<evidence type="ECO:0000313" key="5">
    <source>
        <dbReference type="Proteomes" id="UP001565474"/>
    </source>
</evidence>
<feature type="transmembrane region" description="Helical" evidence="1">
    <location>
        <begin position="485"/>
        <end position="505"/>
    </location>
</feature>
<evidence type="ECO:0000313" key="4">
    <source>
        <dbReference type="EMBL" id="MEY9474403.1"/>
    </source>
</evidence>
<feature type="transmembrane region" description="Helical" evidence="1">
    <location>
        <begin position="698"/>
        <end position="717"/>
    </location>
</feature>
<keyword evidence="1" id="KW-1133">Transmembrane helix</keyword>
<dbReference type="PANTHER" id="PTHR43377:SF6">
    <property type="entry name" value="GFO_IDH_MOCA-LIKE OXIDOREDUCTASE N-TERMINAL DOMAIN-CONTAINING PROTEIN"/>
    <property type="match status" value="1"/>
</dbReference>
<feature type="transmembrane region" description="Helical" evidence="1">
    <location>
        <begin position="665"/>
        <end position="686"/>
    </location>
</feature>
<dbReference type="CDD" id="cd13127">
    <property type="entry name" value="MATE_tuaB_like"/>
    <property type="match status" value="1"/>
</dbReference>
<dbReference type="Gene3D" id="3.40.50.720">
    <property type="entry name" value="NAD(P)-binding Rossmann-like Domain"/>
    <property type="match status" value="1"/>
</dbReference>
<keyword evidence="5" id="KW-1185">Reference proteome</keyword>
<reference evidence="4 5" key="1">
    <citation type="submission" date="2024-07" db="EMBL/GenBank/DDBJ databases">
        <title>Genomic Encyclopedia of Type Strains, Phase V (KMG-V): Genome sequencing to study the core and pangenomes of soil and plant-associated prokaryotes.</title>
        <authorList>
            <person name="Whitman W."/>
        </authorList>
    </citation>
    <scope>NUCLEOTIDE SEQUENCE [LARGE SCALE GENOMIC DNA]</scope>
    <source>
        <strain evidence="4 5">USDA 222</strain>
    </source>
</reference>
<organism evidence="4 5">
    <name type="scientific">Bradyrhizobium yuanmingense</name>
    <dbReference type="NCBI Taxonomy" id="108015"/>
    <lineage>
        <taxon>Bacteria</taxon>
        <taxon>Pseudomonadati</taxon>
        <taxon>Pseudomonadota</taxon>
        <taxon>Alphaproteobacteria</taxon>
        <taxon>Hyphomicrobiales</taxon>
        <taxon>Nitrobacteraceae</taxon>
        <taxon>Bradyrhizobium</taxon>
    </lineage>
</organism>
<feature type="transmembrane region" description="Helical" evidence="1">
    <location>
        <begin position="581"/>
        <end position="598"/>
    </location>
</feature>
<keyword evidence="1" id="KW-0472">Membrane</keyword>
<dbReference type="EMBL" id="JBGBZN010000002">
    <property type="protein sequence ID" value="MEY9474403.1"/>
    <property type="molecule type" value="Genomic_DNA"/>
</dbReference>
<dbReference type="Pfam" id="PF13440">
    <property type="entry name" value="Polysacc_synt_3"/>
    <property type="match status" value="1"/>
</dbReference>
<dbReference type="InterPro" id="IPR000683">
    <property type="entry name" value="Gfo/Idh/MocA-like_OxRdtase_N"/>
</dbReference>
<feature type="transmembrane region" description="Helical" evidence="1">
    <location>
        <begin position="413"/>
        <end position="438"/>
    </location>
</feature>
<feature type="transmembrane region" description="Helical" evidence="1">
    <location>
        <begin position="542"/>
        <end position="561"/>
    </location>
</feature>
<dbReference type="InterPro" id="IPR036291">
    <property type="entry name" value="NAD(P)-bd_dom_sf"/>
</dbReference>
<feature type="transmembrane region" description="Helical" evidence="1">
    <location>
        <begin position="737"/>
        <end position="770"/>
    </location>
</feature>
<name>A0ABV4GR26_9BRAD</name>
<dbReference type="Pfam" id="PF01408">
    <property type="entry name" value="GFO_IDH_MocA"/>
    <property type="match status" value="1"/>
</dbReference>
<gene>
    <name evidence="4" type="ORF">ABH992_006802</name>
</gene>
<evidence type="ECO:0000256" key="1">
    <source>
        <dbReference type="SAM" id="Phobius"/>
    </source>
</evidence>
<feature type="transmembrane region" description="Helical" evidence="1">
    <location>
        <begin position="450"/>
        <end position="473"/>
    </location>
</feature>
<dbReference type="Pfam" id="PF22725">
    <property type="entry name" value="GFO_IDH_MocA_C3"/>
    <property type="match status" value="1"/>
</dbReference>
<feature type="transmembrane region" description="Helical" evidence="1">
    <location>
        <begin position="512"/>
        <end position="536"/>
    </location>
</feature>
<dbReference type="SUPFAM" id="SSF55347">
    <property type="entry name" value="Glyceraldehyde-3-phosphate dehydrogenase-like, C-terminal domain"/>
    <property type="match status" value="1"/>
</dbReference>
<sequence>MRDSQLGIGVVGYGYWGPNLVRNFSLNPAARVVSVSDLDAGRLSAITQLYPGVATTTRFDDLLKDSAVDAVAIATPVHTHYELAMGALRAGKHVLVEKPLAPSTGLVSRLMEEADRRGLTLMVDHTFLYTPAVQKIRELLQKRELGDIYYYDSTRSSLGLFQKDVNVIWDLAVHDISIIHYILDEEPVAVSATGSCHIAGSPENMAHITLFFANACVAHVSVNWLSPVKVRQTFIGGSRKMIVYDDLEPTEKVKVYDKGITLDRPPESAHQFRIGYRAGDMWAPHISPKEALQTEVEHFVDCVRTGGQPISSGMSGLRVVEVLEAASRSIAEHGKPVEIRQLPRRLPELARVTGVIGGLAVSVRQPSPSDGVAMSSVQRSFIFSAVDRYAGLVLFFFSTAVLSRLLTPGEFGIFAVVNALAAVIAAAFQEFGGANYLLQKHELSRGTIRTAFTVTCVISLVVALILLASAGVVSQIFGQESLRRGIQVSALNLLLLPVSGTLAALFRRDMQFGTLAICNLASNVTIALVSIGLALLHFSYMAPVWGGVAGSVVLMIMLLSWYRDFRVLRPSLSEYRDVLKFGLYSSGVSVINIFYNLAPQLFLAKILDFTAVGLYSRAINLTQVFDRLVTQVLNPIIMPAIVSRRAAGADLKGLYLDAVQLLSAVQWPFLTFIAIMAKPIVLIWLGGAWLEVVPLVRILCLANLALFAACLTYPIFVAVGRVRDALVSSFISLPPSLLALLGASFFGVEAVAACALLTLPFQAAVAIYYLSRHLALRPGELGRAVVTSGVATVATALGAATCAALIEAGTLNLVVGLASAFVVGPLCWWWGLMATGHPLLQHLRQAAAGLAEMAPRLLPSRSAL</sequence>
<dbReference type="InterPro" id="IPR055170">
    <property type="entry name" value="GFO_IDH_MocA-like_dom"/>
</dbReference>
<evidence type="ECO:0000259" key="3">
    <source>
        <dbReference type="Pfam" id="PF22725"/>
    </source>
</evidence>
<dbReference type="InterPro" id="IPR051450">
    <property type="entry name" value="Gfo/Idh/MocA_Oxidoreductases"/>
</dbReference>
<accession>A0ABV4GR26</accession>